<dbReference type="Gene3D" id="3.40.50.300">
    <property type="entry name" value="P-loop containing nucleotide triphosphate hydrolases"/>
    <property type="match status" value="1"/>
</dbReference>
<dbReference type="PANTHER" id="PTHR43581">
    <property type="entry name" value="ATP/GTP PHOSPHATASE"/>
    <property type="match status" value="1"/>
</dbReference>
<dbReference type="PANTHER" id="PTHR43581:SF2">
    <property type="entry name" value="EXCINUCLEASE ATPASE SUBUNIT"/>
    <property type="match status" value="1"/>
</dbReference>
<dbReference type="SUPFAM" id="SSF52540">
    <property type="entry name" value="P-loop containing nucleoside triphosphate hydrolases"/>
    <property type="match status" value="1"/>
</dbReference>
<evidence type="ECO:0000313" key="3">
    <source>
        <dbReference type="Proteomes" id="UP000326678"/>
    </source>
</evidence>
<dbReference type="KEGG" id="nsh:GXM_05489"/>
<evidence type="ECO:0000313" key="2">
    <source>
        <dbReference type="EMBL" id="QFS47997.1"/>
    </source>
</evidence>
<dbReference type="EMBL" id="CP045226">
    <property type="protein sequence ID" value="QFS47997.1"/>
    <property type="molecule type" value="Genomic_DNA"/>
</dbReference>
<organism evidence="2 3">
    <name type="scientific">Nostoc sphaeroides CCNUC1</name>
    <dbReference type="NCBI Taxonomy" id="2653204"/>
    <lineage>
        <taxon>Bacteria</taxon>
        <taxon>Bacillati</taxon>
        <taxon>Cyanobacteriota</taxon>
        <taxon>Cyanophyceae</taxon>
        <taxon>Nostocales</taxon>
        <taxon>Nostocaceae</taxon>
        <taxon>Nostoc</taxon>
    </lineage>
</organism>
<dbReference type="RefSeq" id="WP_152590009.1">
    <property type="nucleotide sequence ID" value="NZ_CP045226.1"/>
</dbReference>
<protein>
    <submittedName>
        <fullName evidence="2">OLD family endonuclease</fullName>
    </submittedName>
</protein>
<dbReference type="InterPro" id="IPR027417">
    <property type="entry name" value="P-loop_NTPase"/>
</dbReference>
<feature type="domain" description="Endonuclease GajA/Old nuclease/RecF-like AAA" evidence="1">
    <location>
        <begin position="46"/>
        <end position="448"/>
    </location>
</feature>
<accession>A0A5P8W5I0</accession>
<keyword evidence="2" id="KW-0540">Nuclease</keyword>
<name>A0A5P8W5I0_9NOSO</name>
<keyword evidence="2" id="KW-0378">Hydrolase</keyword>
<dbReference type="Proteomes" id="UP000326678">
    <property type="component" value="Chromosome Gxm1"/>
</dbReference>
<proteinExistence type="predicted"/>
<reference evidence="2 3" key="1">
    <citation type="submission" date="2019-10" db="EMBL/GenBank/DDBJ databases">
        <title>Genomic and transcriptomic insights into the perfect genentic adaptation of a filamentous nitrogen-fixing cyanobacterium to rice fields.</title>
        <authorList>
            <person name="Chen Z."/>
        </authorList>
    </citation>
    <scope>NUCLEOTIDE SEQUENCE [LARGE SCALE GENOMIC DNA]</scope>
    <source>
        <strain evidence="2">CCNUC1</strain>
    </source>
</reference>
<dbReference type="InterPro" id="IPR051396">
    <property type="entry name" value="Bact_Antivir_Def_Nuclease"/>
</dbReference>
<dbReference type="Pfam" id="PF13175">
    <property type="entry name" value="AAA_15"/>
    <property type="match status" value="1"/>
</dbReference>
<dbReference type="CDD" id="cd00267">
    <property type="entry name" value="ABC_ATPase"/>
    <property type="match status" value="1"/>
</dbReference>
<keyword evidence="2" id="KW-0255">Endonuclease</keyword>
<dbReference type="AlphaFoldDB" id="A0A5P8W5I0"/>
<dbReference type="GO" id="GO:0004519">
    <property type="term" value="F:endonuclease activity"/>
    <property type="evidence" value="ECO:0007669"/>
    <property type="project" value="UniProtKB-KW"/>
</dbReference>
<gene>
    <name evidence="2" type="ORF">GXM_05489</name>
</gene>
<evidence type="ECO:0000259" key="1">
    <source>
        <dbReference type="Pfam" id="PF13175"/>
    </source>
</evidence>
<sequence>MLLTTVYIRFYKSFNYDYLKKYETEINQVESVSKPWELIDDMWYPYVEIPIDDRVTTVVGANESGKSHLLSAIEKAILGKDFGSKEPEGREIRRDEFCRYSNFFTVKAGKLKFPSFGLKWENLNDKEQANIRSLCNKIRDDNDFKEFYLFRINKDDLVIYLKEHNEYVKYDIKGNLIDKFIETLPHIFRIDSEIALPKTIPIKKLIKRADAKASFEDFDRKTRGKAFKLIEEFSSKYKSLDFDKIDPYQKKPEVEAAWQTIKSLVEVLNVETETKDNNKNEKAHELAYKLICEVAGIDSHILSDLIDALEEGKDGYVNGVIEMINERLAESLNFPKWWAQDSNFCLKVSPRDSDLVFTIRDRTGTEYSFDERSSGLRYFLSYYIQYRIHKPHLTRSEILLMDEPDTYLSSRAQQDLLKIFEEFANPRLGSHITQPIQVIYVTHSPFLINKNYPERIRVLEKGDNDEGTRVVKDAGRNHYEPLRSAFGAFVGETTFIGNCNLIVEGTADQILIAGAASYLRSLDVPNSETLDLNHVTIVPVDSASQILYTVYLARGKDVEQPAVIVLIDSNQSGDDARKKLLKLGSHRQFLLDAKFIIQIGDLSKKIKVNEYIKISSIEDIIPIGICIEAAKVYAEKICGVTQKILSQIEADILLNKLKDVGTIFEAIESCFNDISANSLYIDRVGFARSVVDTVNRLGLEKKRKNLSEIKLSAQNNLSISALEDFEKNFRILFEYLDGIRMNAVDELTNERNHHRIDRLVRGFNRDNPISPKREVALELLKKIESSLEDDIGAKKARSIIKSLRENYELEIEKNKIIENYEEFQRGLKELTYSARIESQSKSV</sequence>
<dbReference type="InterPro" id="IPR041685">
    <property type="entry name" value="AAA_GajA/Old/RecF-like"/>
</dbReference>
<keyword evidence="3" id="KW-1185">Reference proteome</keyword>